<evidence type="ECO:0000313" key="2">
    <source>
        <dbReference type="Proteomes" id="UP001549036"/>
    </source>
</evidence>
<evidence type="ECO:0000313" key="1">
    <source>
        <dbReference type="EMBL" id="MET3592769.1"/>
    </source>
</evidence>
<dbReference type="Proteomes" id="UP001549036">
    <property type="component" value="Unassembled WGS sequence"/>
</dbReference>
<comment type="caution">
    <text evidence="1">The sequence shown here is derived from an EMBL/GenBank/DDBJ whole genome shotgun (WGS) entry which is preliminary data.</text>
</comment>
<sequence length="63" mass="7228">MTKKAPVGKTPGLFAWGSVRVPPRGRQSAVTLLEQFQEKCVTVFRLELRKNKKRKRFGVSVKR</sequence>
<gene>
    <name evidence="1" type="ORF">ABID26_002157</name>
</gene>
<dbReference type="EMBL" id="JBEPLM010000003">
    <property type="protein sequence ID" value="MET3592769.1"/>
    <property type="molecule type" value="Genomic_DNA"/>
</dbReference>
<protein>
    <submittedName>
        <fullName evidence="1">Uncharacterized protein</fullName>
    </submittedName>
</protein>
<name>A0ABV2HQE5_9HYPH</name>
<accession>A0ABV2HQE5</accession>
<dbReference type="RefSeq" id="WP_292301402.1">
    <property type="nucleotide sequence ID" value="NZ_JBEPLM010000003.1"/>
</dbReference>
<proteinExistence type="predicted"/>
<reference evidence="1 2" key="1">
    <citation type="submission" date="2024-06" db="EMBL/GenBank/DDBJ databases">
        <title>Genomic Encyclopedia of Type Strains, Phase IV (KMG-IV): sequencing the most valuable type-strain genomes for metagenomic binning, comparative biology and taxonomic classification.</title>
        <authorList>
            <person name="Goeker M."/>
        </authorList>
    </citation>
    <scope>NUCLEOTIDE SEQUENCE [LARGE SCALE GENOMIC DNA]</scope>
    <source>
        <strain evidence="1 2">DSM 29846</strain>
    </source>
</reference>
<organism evidence="1 2">
    <name type="scientific">Mesorhizobium shonense</name>
    <dbReference type="NCBI Taxonomy" id="1209948"/>
    <lineage>
        <taxon>Bacteria</taxon>
        <taxon>Pseudomonadati</taxon>
        <taxon>Pseudomonadota</taxon>
        <taxon>Alphaproteobacteria</taxon>
        <taxon>Hyphomicrobiales</taxon>
        <taxon>Phyllobacteriaceae</taxon>
        <taxon>Mesorhizobium</taxon>
    </lineage>
</organism>
<keyword evidence="2" id="KW-1185">Reference proteome</keyword>